<dbReference type="InterPro" id="IPR017970">
    <property type="entry name" value="Homeobox_CS"/>
</dbReference>
<feature type="compositionally biased region" description="Polar residues" evidence="7">
    <location>
        <begin position="561"/>
        <end position="572"/>
    </location>
</feature>
<dbReference type="GO" id="GO:0005634">
    <property type="term" value="C:nucleus"/>
    <property type="evidence" value="ECO:0007669"/>
    <property type="project" value="UniProtKB-SubCell"/>
</dbReference>
<keyword evidence="4 5" id="KW-0539">Nucleus</keyword>
<evidence type="ECO:0000313" key="10">
    <source>
        <dbReference type="Proteomes" id="UP000245699"/>
    </source>
</evidence>
<feature type="compositionally biased region" description="Low complexity" evidence="7">
    <location>
        <begin position="255"/>
        <end position="265"/>
    </location>
</feature>
<evidence type="ECO:0000256" key="5">
    <source>
        <dbReference type="PROSITE-ProRule" id="PRU00108"/>
    </source>
</evidence>
<dbReference type="PANTHER" id="PTHR24208:SF166">
    <property type="entry name" value="LIM HOMEOBOX TRANSCRIPTION FACTOR 1 ALPHA, ISOFORM B"/>
    <property type="match status" value="1"/>
</dbReference>
<dbReference type="PROSITE" id="PS50071">
    <property type="entry name" value="HOMEOBOX_2"/>
    <property type="match status" value="1"/>
</dbReference>
<dbReference type="OrthoDB" id="6159439at2759"/>
<evidence type="ECO:0000256" key="1">
    <source>
        <dbReference type="ARBA" id="ARBA00004123"/>
    </source>
</evidence>
<dbReference type="Gene3D" id="1.10.10.60">
    <property type="entry name" value="Homeodomain-like"/>
    <property type="match status" value="1"/>
</dbReference>
<feature type="region of interest" description="Disordered" evidence="7">
    <location>
        <begin position="208"/>
        <end position="292"/>
    </location>
</feature>
<dbReference type="PANTHER" id="PTHR24208">
    <property type="entry name" value="LIM/HOMEOBOX PROTEIN LHX"/>
    <property type="match status" value="1"/>
</dbReference>
<dbReference type="InterPro" id="IPR050453">
    <property type="entry name" value="LIM_Homeobox_TF"/>
</dbReference>
<keyword evidence="10" id="KW-1185">Reference proteome</keyword>
<feature type="compositionally biased region" description="Basic and acidic residues" evidence="7">
    <location>
        <begin position="267"/>
        <end position="281"/>
    </location>
</feature>
<evidence type="ECO:0000256" key="4">
    <source>
        <dbReference type="ARBA" id="ARBA00023242"/>
    </source>
</evidence>
<sequence>MLQDFNTSPKPILSQPDFESNALQNNVLRQITYHSLQVKHRKRTTKKQFNTLETEFRLNNKPPSEKRKQIALALGMTSRAVQVWFQNRRAKQKEFQRRISHNHVLSKIPLTTTKISQNPHIIPPQNLSSPPKQTHIHNQDCPRICDSGFDGNHVPPVKIIDNDSILLNNEDQNFLQHNLLNYNLPTNFYDFPQSLQLLSPPQAINYQNNSNHPYFPPKSQNPNNLSFLDFINTQDPKQHQPLPKDIFISNPQLPSNNINTSSSKNSLKRDFNQNSTKDKNQDNNGSLYKNPHFSNDLTNLPLFSFLSQNTTGPLPTLPNSEINLRPNSISFKNLENISINLPKPPTFDQNNTTLEKSRKSSTESCSLLYNPTFNDPFYQQPLNFSAFVSPSQSNNENITNTSLVDNVNSNIDRNTSYFDSDFFSLTPSLADPQPLLTLPAQSSENSFVSFNNSSNNTSVYNPDPYLNHCNNTFDYTRDYSLNDRNYSNSVSNNFNQSSPKNFLTLPDTIDSIPEHISSFSNRENQFRKSLTMPSAFIIPSLPSTGQPTKNTDNSYEKLTSKDPLNNNTNPRASYSKRHSFCSEGSNLNILKKPKGELNLGPFTDHTNLLNRTNKKLPF</sequence>
<protein>
    <recommendedName>
        <fullName evidence="8">Homeobox domain-containing protein</fullName>
    </recommendedName>
</protein>
<feature type="compositionally biased region" description="Polar residues" evidence="7">
    <location>
        <begin position="208"/>
        <end position="235"/>
    </location>
</feature>
<dbReference type="SMART" id="SM00389">
    <property type="entry name" value="HOX"/>
    <property type="match status" value="1"/>
</dbReference>
<organism evidence="9 10">
    <name type="scientific">Furculomyces boomerangus</name>
    <dbReference type="NCBI Taxonomy" id="61424"/>
    <lineage>
        <taxon>Eukaryota</taxon>
        <taxon>Fungi</taxon>
        <taxon>Fungi incertae sedis</taxon>
        <taxon>Zoopagomycota</taxon>
        <taxon>Kickxellomycotina</taxon>
        <taxon>Harpellomycetes</taxon>
        <taxon>Harpellales</taxon>
        <taxon>Harpellaceae</taxon>
        <taxon>Furculomyces</taxon>
    </lineage>
</organism>
<gene>
    <name evidence="9" type="ORF">BB559_001765</name>
</gene>
<keyword evidence="3 5" id="KW-0371">Homeobox</keyword>
<accession>A0A2T9Z0M6</accession>
<feature type="compositionally biased region" description="Polar residues" evidence="7">
    <location>
        <begin position="541"/>
        <end position="553"/>
    </location>
</feature>
<name>A0A2T9Z0M6_9FUNG</name>
<dbReference type="AlphaFoldDB" id="A0A2T9Z0M6"/>
<dbReference type="CDD" id="cd00086">
    <property type="entry name" value="homeodomain"/>
    <property type="match status" value="1"/>
</dbReference>
<evidence type="ECO:0000256" key="2">
    <source>
        <dbReference type="ARBA" id="ARBA00023125"/>
    </source>
</evidence>
<evidence type="ECO:0000256" key="7">
    <source>
        <dbReference type="SAM" id="MobiDB-lite"/>
    </source>
</evidence>
<evidence type="ECO:0000256" key="3">
    <source>
        <dbReference type="ARBA" id="ARBA00023155"/>
    </source>
</evidence>
<comment type="caution">
    <text evidence="9">The sequence shown here is derived from an EMBL/GenBank/DDBJ whole genome shotgun (WGS) entry which is preliminary data.</text>
</comment>
<evidence type="ECO:0000256" key="6">
    <source>
        <dbReference type="RuleBase" id="RU000682"/>
    </source>
</evidence>
<dbReference type="InterPro" id="IPR009057">
    <property type="entry name" value="Homeodomain-like_sf"/>
</dbReference>
<dbReference type="GO" id="GO:0000977">
    <property type="term" value="F:RNA polymerase II transcription regulatory region sequence-specific DNA binding"/>
    <property type="evidence" value="ECO:0007669"/>
    <property type="project" value="TreeGrafter"/>
</dbReference>
<comment type="subcellular location">
    <subcellularLocation>
        <location evidence="1 5 6">Nucleus</location>
    </subcellularLocation>
</comment>
<evidence type="ECO:0000259" key="8">
    <source>
        <dbReference type="PROSITE" id="PS50071"/>
    </source>
</evidence>
<feature type="domain" description="Homeobox" evidence="8">
    <location>
        <begin position="35"/>
        <end position="95"/>
    </location>
</feature>
<dbReference type="Pfam" id="PF00046">
    <property type="entry name" value="Homeodomain"/>
    <property type="match status" value="1"/>
</dbReference>
<dbReference type="SUPFAM" id="SSF46689">
    <property type="entry name" value="Homeodomain-like"/>
    <property type="match status" value="1"/>
</dbReference>
<evidence type="ECO:0000313" key="9">
    <source>
        <dbReference type="EMBL" id="PVU98148.1"/>
    </source>
</evidence>
<dbReference type="PROSITE" id="PS00027">
    <property type="entry name" value="HOMEOBOX_1"/>
    <property type="match status" value="1"/>
</dbReference>
<feature type="DNA-binding region" description="Homeobox" evidence="5">
    <location>
        <begin position="37"/>
        <end position="96"/>
    </location>
</feature>
<feature type="region of interest" description="Disordered" evidence="7">
    <location>
        <begin position="537"/>
        <end position="578"/>
    </location>
</feature>
<dbReference type="EMBL" id="MBFT01000089">
    <property type="protein sequence ID" value="PVU98148.1"/>
    <property type="molecule type" value="Genomic_DNA"/>
</dbReference>
<reference evidence="9 10" key="1">
    <citation type="journal article" date="2018" name="MBio">
        <title>Comparative Genomics Reveals the Core Gene Toolbox for the Fungus-Insect Symbiosis.</title>
        <authorList>
            <person name="Wang Y."/>
            <person name="Stata M."/>
            <person name="Wang W."/>
            <person name="Stajich J.E."/>
            <person name="White M.M."/>
            <person name="Moncalvo J.M."/>
        </authorList>
    </citation>
    <scope>NUCLEOTIDE SEQUENCE [LARGE SCALE GENOMIC DNA]</scope>
    <source>
        <strain evidence="9 10">AUS-77-4</strain>
    </source>
</reference>
<dbReference type="GO" id="GO:0000981">
    <property type="term" value="F:DNA-binding transcription factor activity, RNA polymerase II-specific"/>
    <property type="evidence" value="ECO:0007669"/>
    <property type="project" value="InterPro"/>
</dbReference>
<keyword evidence="2 5" id="KW-0238">DNA-binding</keyword>
<dbReference type="Proteomes" id="UP000245699">
    <property type="component" value="Unassembled WGS sequence"/>
</dbReference>
<dbReference type="STRING" id="61424.A0A2T9Z0M6"/>
<dbReference type="InterPro" id="IPR001356">
    <property type="entry name" value="HD"/>
</dbReference>
<feature type="compositionally biased region" description="Polar residues" evidence="7">
    <location>
        <begin position="282"/>
        <end position="292"/>
    </location>
</feature>
<proteinExistence type="predicted"/>